<dbReference type="GeneID" id="93326838"/>
<keyword evidence="6" id="KW-1185">Reference proteome</keyword>
<evidence type="ECO:0000256" key="3">
    <source>
        <dbReference type="ARBA" id="ARBA00023163"/>
    </source>
</evidence>
<dbReference type="SUPFAM" id="SSF47413">
    <property type="entry name" value="lambda repressor-like DNA-binding domains"/>
    <property type="match status" value="1"/>
</dbReference>
<evidence type="ECO:0000313" key="5">
    <source>
        <dbReference type="EMBL" id="EHR38814.1"/>
    </source>
</evidence>
<dbReference type="Gene3D" id="2.10.109.10">
    <property type="entry name" value="Umud Fragment, subunit A"/>
    <property type="match status" value="1"/>
</dbReference>
<gene>
    <name evidence="5" type="ORF">HMPREF9454_00412</name>
</gene>
<organism evidence="5 6">
    <name type="scientific">Megamonas funiformis YIT 11815</name>
    <dbReference type="NCBI Taxonomy" id="742816"/>
    <lineage>
        <taxon>Bacteria</taxon>
        <taxon>Bacillati</taxon>
        <taxon>Bacillota</taxon>
        <taxon>Negativicutes</taxon>
        <taxon>Selenomonadales</taxon>
        <taxon>Selenomonadaceae</taxon>
        <taxon>Megamonas</taxon>
    </lineage>
</organism>
<dbReference type="PROSITE" id="PS50943">
    <property type="entry name" value="HTH_CROC1"/>
    <property type="match status" value="1"/>
</dbReference>
<evidence type="ECO:0000256" key="2">
    <source>
        <dbReference type="ARBA" id="ARBA00023125"/>
    </source>
</evidence>
<dbReference type="SUPFAM" id="SSF51306">
    <property type="entry name" value="LexA/Signal peptidase"/>
    <property type="match status" value="1"/>
</dbReference>
<accession>A0ABP2NM71</accession>
<keyword evidence="3" id="KW-0804">Transcription</keyword>
<dbReference type="InterPro" id="IPR010982">
    <property type="entry name" value="Lambda_DNA-bd_dom_sf"/>
</dbReference>
<evidence type="ECO:0000313" key="6">
    <source>
        <dbReference type="Proteomes" id="UP000005963"/>
    </source>
</evidence>
<dbReference type="InterPro" id="IPR001387">
    <property type="entry name" value="Cro/C1-type_HTH"/>
</dbReference>
<evidence type="ECO:0000259" key="4">
    <source>
        <dbReference type="PROSITE" id="PS50943"/>
    </source>
</evidence>
<keyword evidence="2" id="KW-0238">DNA-binding</keyword>
<name>A0ABP2NM71_9FIRM</name>
<feature type="domain" description="HTH cro/C1-type" evidence="4">
    <location>
        <begin position="8"/>
        <end position="62"/>
    </location>
</feature>
<dbReference type="SMART" id="SM00530">
    <property type="entry name" value="HTH_XRE"/>
    <property type="match status" value="1"/>
</dbReference>
<comment type="caution">
    <text evidence="5">The sequence shown here is derived from an EMBL/GenBank/DDBJ whole genome shotgun (WGS) entry which is preliminary data.</text>
</comment>
<dbReference type="EMBL" id="ADMB01000020">
    <property type="protein sequence ID" value="EHR38814.1"/>
    <property type="molecule type" value="Genomic_DNA"/>
</dbReference>
<dbReference type="PANTHER" id="PTHR40661:SF1">
    <property type="entry name" value="HTH CRO_C1-TYPE DOMAIN-CONTAINING PROTEIN"/>
    <property type="match status" value="1"/>
</dbReference>
<dbReference type="InterPro" id="IPR039418">
    <property type="entry name" value="LexA-like"/>
</dbReference>
<dbReference type="CDD" id="cd00093">
    <property type="entry name" value="HTH_XRE"/>
    <property type="match status" value="1"/>
</dbReference>
<dbReference type="Proteomes" id="UP000005963">
    <property type="component" value="Unassembled WGS sequence"/>
</dbReference>
<dbReference type="Pfam" id="PF00717">
    <property type="entry name" value="Peptidase_S24"/>
    <property type="match status" value="1"/>
</dbReference>
<dbReference type="InterPro" id="IPR036286">
    <property type="entry name" value="LexA/Signal_pep-like_sf"/>
</dbReference>
<sequence>MPTIGENIKKARKQANLTQMELAKITNLSRSYIGDIEKDRYNPSLSTLKAIAKATNQPLNFFISNQSNTPAKGIKIPVLGRVVAGIPVEAITDIIDYEEITEELARTGDFFALQVKGESMAPRIRENDVVIVRKQSTVENKEVAIVLVNGNEATIKEVQFQENGITLIGWNPAVYTPHFYSAKDIETLPVQIIGKVIELRGKF</sequence>
<dbReference type="PANTHER" id="PTHR40661">
    <property type="match status" value="1"/>
</dbReference>
<proteinExistence type="predicted"/>
<dbReference type="CDD" id="cd06529">
    <property type="entry name" value="S24_LexA-like"/>
    <property type="match status" value="1"/>
</dbReference>
<keyword evidence="1" id="KW-0805">Transcription regulation</keyword>
<dbReference type="Gene3D" id="1.10.260.40">
    <property type="entry name" value="lambda repressor-like DNA-binding domains"/>
    <property type="match status" value="1"/>
</dbReference>
<dbReference type="RefSeq" id="WP_008537615.1">
    <property type="nucleotide sequence ID" value="NZ_JH601090.1"/>
</dbReference>
<dbReference type="InterPro" id="IPR015927">
    <property type="entry name" value="Peptidase_S24_S26A/B/C"/>
</dbReference>
<evidence type="ECO:0000256" key="1">
    <source>
        <dbReference type="ARBA" id="ARBA00023015"/>
    </source>
</evidence>
<reference evidence="5 6" key="1">
    <citation type="submission" date="2012-01" db="EMBL/GenBank/DDBJ databases">
        <title>The Genome Sequence of Megamonas funiformis YIT 11815.</title>
        <authorList>
            <consortium name="The Broad Institute Genome Sequencing Platform"/>
            <person name="Earl A."/>
            <person name="Ward D."/>
            <person name="Feldgarden M."/>
            <person name="Gevers D."/>
            <person name="Morotomi M."/>
            <person name="Young S.K."/>
            <person name="Zeng Q."/>
            <person name="Gargeya S."/>
            <person name="Fitzgerald M."/>
            <person name="Haas B."/>
            <person name="Abouelleil A."/>
            <person name="Alvarado L."/>
            <person name="Arachchi H.M."/>
            <person name="Berlin A."/>
            <person name="Chapman S.B."/>
            <person name="Gearin G."/>
            <person name="Goldberg J."/>
            <person name="Griggs A."/>
            <person name="Gujja S."/>
            <person name="Hansen M."/>
            <person name="Heiman D."/>
            <person name="Howarth C."/>
            <person name="Larimer J."/>
            <person name="Lui A."/>
            <person name="MacDonald P.J.P."/>
            <person name="McCowen C."/>
            <person name="Montmayeur A."/>
            <person name="Murphy C."/>
            <person name="Neiman D."/>
            <person name="Pearson M."/>
            <person name="Priest M."/>
            <person name="Roberts A."/>
            <person name="Saif S."/>
            <person name="Shea T."/>
            <person name="Sisk P."/>
            <person name="Stolte C."/>
            <person name="Sykes S."/>
            <person name="Wortman J."/>
            <person name="Nusbaum C."/>
            <person name="Birren B."/>
        </authorList>
    </citation>
    <scope>NUCLEOTIDE SEQUENCE [LARGE SCALE GENOMIC DNA]</scope>
    <source>
        <strain evidence="5 6">YIT 11815</strain>
    </source>
</reference>
<protein>
    <recommendedName>
        <fullName evidence="4">HTH cro/C1-type domain-containing protein</fullName>
    </recommendedName>
</protein>
<dbReference type="Pfam" id="PF01381">
    <property type="entry name" value="HTH_3"/>
    <property type="match status" value="1"/>
</dbReference>